<keyword evidence="2" id="KW-1185">Reference proteome</keyword>
<evidence type="ECO:0000313" key="1">
    <source>
        <dbReference type="EMBL" id="RIH65964.1"/>
    </source>
</evidence>
<organism evidence="1 2">
    <name type="scientific">Mariniphaga sediminis</name>
    <dbReference type="NCBI Taxonomy" id="1628158"/>
    <lineage>
        <taxon>Bacteria</taxon>
        <taxon>Pseudomonadati</taxon>
        <taxon>Bacteroidota</taxon>
        <taxon>Bacteroidia</taxon>
        <taxon>Marinilabiliales</taxon>
        <taxon>Prolixibacteraceae</taxon>
        <taxon>Mariniphaga</taxon>
    </lineage>
</organism>
<dbReference type="OrthoDB" id="1955080at2"/>
<dbReference type="AlphaFoldDB" id="A0A399D248"/>
<dbReference type="RefSeq" id="WP_119349199.1">
    <property type="nucleotide sequence ID" value="NZ_QWET01000004.1"/>
</dbReference>
<dbReference type="Proteomes" id="UP000266441">
    <property type="component" value="Unassembled WGS sequence"/>
</dbReference>
<name>A0A399D248_9BACT</name>
<proteinExistence type="predicted"/>
<gene>
    <name evidence="1" type="ORF">D1164_06780</name>
</gene>
<accession>A0A399D248</accession>
<sequence length="62" mass="6789">MIGGKKKEKLYPCKNCGFIFSNLDAERVCSNCFACTGCEIYNCPSCGEEVVVKPIKAASFDK</sequence>
<comment type="caution">
    <text evidence="1">The sequence shown here is derived from an EMBL/GenBank/DDBJ whole genome shotgun (WGS) entry which is preliminary data.</text>
</comment>
<evidence type="ECO:0000313" key="2">
    <source>
        <dbReference type="Proteomes" id="UP000266441"/>
    </source>
</evidence>
<dbReference type="EMBL" id="QWET01000004">
    <property type="protein sequence ID" value="RIH65964.1"/>
    <property type="molecule type" value="Genomic_DNA"/>
</dbReference>
<protein>
    <submittedName>
        <fullName evidence="1">Uncharacterized protein</fullName>
    </submittedName>
</protein>
<reference evidence="1 2" key="1">
    <citation type="journal article" date="2015" name="Int. J. Syst. Evol. Microbiol.">
        <title>Mariniphaga sediminis sp. nov., isolated from coastal sediment.</title>
        <authorList>
            <person name="Wang F.Q."/>
            <person name="Shen Q.Y."/>
            <person name="Chen G.J."/>
            <person name="Du Z.J."/>
        </authorList>
    </citation>
    <scope>NUCLEOTIDE SEQUENCE [LARGE SCALE GENOMIC DNA]</scope>
    <source>
        <strain evidence="1 2">SY21</strain>
    </source>
</reference>